<accession>A0A1L5NWL7</accession>
<organism evidence="2 3">
    <name type="scientific">Rhizobium gallicum</name>
    <dbReference type="NCBI Taxonomy" id="56730"/>
    <lineage>
        <taxon>Bacteria</taxon>
        <taxon>Pseudomonadati</taxon>
        <taxon>Pseudomonadota</taxon>
        <taxon>Alphaproteobacteria</taxon>
        <taxon>Hyphomicrobiales</taxon>
        <taxon>Rhizobiaceae</taxon>
        <taxon>Rhizobium/Agrobacterium group</taxon>
        <taxon>Rhizobium</taxon>
    </lineage>
</organism>
<proteinExistence type="predicted"/>
<gene>
    <name evidence="2" type="ORF">IE4872_PD01779</name>
</gene>
<feature type="region of interest" description="Disordered" evidence="1">
    <location>
        <begin position="1"/>
        <end position="28"/>
    </location>
</feature>
<geneLocation type="plasmid" evidence="3">
    <name>prgalie4872d</name>
</geneLocation>
<reference evidence="2 3" key="1">
    <citation type="submission" date="2016-09" db="EMBL/GenBank/DDBJ databases">
        <title>The complete genome sequences of Rhizobium gallicum, symbiovars gallicum and phaseoli, symbionts associated to common bean (Phaseolus vulgaris).</title>
        <authorList>
            <person name="Bustos P."/>
            <person name="Santamaria R.I."/>
            <person name="Perez-Carrascal O.M."/>
            <person name="Juarez S."/>
            <person name="Lozano L."/>
            <person name="Martinez-Flores I."/>
            <person name="Martinez-Romero E."/>
            <person name="Cevallos M."/>
            <person name="Romero D."/>
            <person name="Davila G."/>
            <person name="Gonzalez V."/>
        </authorList>
    </citation>
    <scope>NUCLEOTIDE SEQUENCE [LARGE SCALE GENOMIC DNA]</scope>
    <source>
        <strain evidence="2 3">IE4872</strain>
        <plasmid evidence="3">prgalie4872d</plasmid>
    </source>
</reference>
<feature type="region of interest" description="Disordered" evidence="1">
    <location>
        <begin position="43"/>
        <end position="63"/>
    </location>
</feature>
<feature type="compositionally biased region" description="Basic and acidic residues" evidence="1">
    <location>
        <begin position="43"/>
        <end position="53"/>
    </location>
</feature>
<sequence>MIKRKLTDASAEERYARRNEKGRLEGSAGVGGLLFADCRHKAKDEPKAGECDRATATPSSDWP</sequence>
<evidence type="ECO:0000256" key="1">
    <source>
        <dbReference type="SAM" id="MobiDB-lite"/>
    </source>
</evidence>
<dbReference type="EMBL" id="CP017105">
    <property type="protein sequence ID" value="APO72297.1"/>
    <property type="molecule type" value="Genomic_DNA"/>
</dbReference>
<dbReference type="RefSeq" id="WP_074072482.1">
    <property type="nucleotide sequence ID" value="NZ_CP017105.1"/>
</dbReference>
<dbReference type="AlphaFoldDB" id="A0A1L5NWL7"/>
<keyword evidence="2" id="KW-0614">Plasmid</keyword>
<feature type="compositionally biased region" description="Basic and acidic residues" evidence="1">
    <location>
        <begin position="1"/>
        <end position="24"/>
    </location>
</feature>
<dbReference type="OrthoDB" id="886411at2"/>
<evidence type="ECO:0000313" key="3">
    <source>
        <dbReference type="Proteomes" id="UP000184749"/>
    </source>
</evidence>
<evidence type="ECO:0000313" key="2">
    <source>
        <dbReference type="EMBL" id="APO72297.1"/>
    </source>
</evidence>
<protein>
    <submittedName>
        <fullName evidence="2">Uncharacterized protein</fullName>
    </submittedName>
</protein>
<dbReference type="Proteomes" id="UP000184749">
    <property type="component" value="Plasmid pRgalIE4872d"/>
</dbReference>
<name>A0A1L5NWL7_9HYPH</name>